<evidence type="ECO:0000313" key="2">
    <source>
        <dbReference type="RefSeq" id="XP_022965853.1"/>
    </source>
</evidence>
<dbReference type="OrthoDB" id="20127at2759"/>
<accession>A0A6J1HQ65</accession>
<keyword evidence="1" id="KW-1185">Reference proteome</keyword>
<dbReference type="Proteomes" id="UP000504608">
    <property type="component" value="Unplaced"/>
</dbReference>
<dbReference type="GO" id="GO:0042795">
    <property type="term" value="P:snRNA transcription by RNA polymerase II"/>
    <property type="evidence" value="ECO:0007669"/>
    <property type="project" value="TreeGrafter"/>
</dbReference>
<dbReference type="GO" id="GO:0043565">
    <property type="term" value="F:sequence-specific DNA binding"/>
    <property type="evidence" value="ECO:0007669"/>
    <property type="project" value="TreeGrafter"/>
</dbReference>
<dbReference type="InterPro" id="IPR019188">
    <property type="entry name" value="SNAPC1"/>
</dbReference>
<proteinExistence type="predicted"/>
<dbReference type="PANTHER" id="PTHR15131:SF3">
    <property type="entry name" value="SNRNA-ACTIVATING PROTEIN COMPLEX SUBUNIT 1"/>
    <property type="match status" value="1"/>
</dbReference>
<reference evidence="2" key="1">
    <citation type="submission" date="2025-08" db="UniProtKB">
        <authorList>
            <consortium name="RefSeq"/>
        </authorList>
    </citation>
    <scope>IDENTIFICATION</scope>
    <source>
        <tissue evidence="2">Young leaves</tissue>
    </source>
</reference>
<dbReference type="RefSeq" id="XP_022965853.1">
    <property type="nucleotide sequence ID" value="XM_023110085.1"/>
</dbReference>
<dbReference type="AlphaFoldDB" id="A0A6J1HQ65"/>
<dbReference type="Pfam" id="PF09808">
    <property type="entry name" value="SNAPC1"/>
    <property type="match status" value="1"/>
</dbReference>
<name>A0A6J1HQ65_CUCMA</name>
<dbReference type="GO" id="GO:0019185">
    <property type="term" value="C:snRNA-activating protein complex"/>
    <property type="evidence" value="ECO:0007669"/>
    <property type="project" value="TreeGrafter"/>
</dbReference>
<gene>
    <name evidence="2" type="primary">LOC111465616</name>
</gene>
<dbReference type="KEGG" id="cmax:111465616"/>
<organism evidence="1 2">
    <name type="scientific">Cucurbita maxima</name>
    <name type="common">Pumpkin</name>
    <name type="synonym">Winter squash</name>
    <dbReference type="NCBI Taxonomy" id="3661"/>
    <lineage>
        <taxon>Eukaryota</taxon>
        <taxon>Viridiplantae</taxon>
        <taxon>Streptophyta</taxon>
        <taxon>Embryophyta</taxon>
        <taxon>Tracheophyta</taxon>
        <taxon>Spermatophyta</taxon>
        <taxon>Magnoliopsida</taxon>
        <taxon>eudicotyledons</taxon>
        <taxon>Gunneridae</taxon>
        <taxon>Pentapetalae</taxon>
        <taxon>rosids</taxon>
        <taxon>fabids</taxon>
        <taxon>Cucurbitales</taxon>
        <taxon>Cucurbitaceae</taxon>
        <taxon>Cucurbiteae</taxon>
        <taxon>Cucurbita</taxon>
    </lineage>
</organism>
<dbReference type="PANTHER" id="PTHR15131">
    <property type="entry name" value="SMALL NUCLEAR RNA ACTIVATING COMPLEX, POLYPEPTIDE 1"/>
    <property type="match status" value="1"/>
</dbReference>
<dbReference type="GO" id="GO:0042796">
    <property type="term" value="P:snRNA transcription by RNA polymerase III"/>
    <property type="evidence" value="ECO:0007669"/>
    <property type="project" value="TreeGrafter"/>
</dbReference>
<dbReference type="GeneID" id="111465616"/>
<sequence length="299" mass="34040">MDLSPFRLDIDELINEYAEGGFTSFADMKKVWIGRKFTYIFEAAPLNLAFFMQSMYAQTIGHMVSTASLSHRLGGLYCLYSLYETQPFKPSYKIYLSIGELKKLKELIVEAKEKNVKVASAVVKRMLEKNMFLFGSVDMNENSALETVNQLTELQNARIRVAYDKLFADTPIEDYIHMNLGMEAGLNILKKMSSDYSEAKKVALYEASEIVDVQDIKHISEDEGLIGDTVEKIVEDWNVQRGVFYEQVGHDQQLALVEAHEEQEHHADENFDMELERMLTDVQQGTESSLILTLKDGGS</sequence>
<evidence type="ECO:0000313" key="1">
    <source>
        <dbReference type="Proteomes" id="UP000504608"/>
    </source>
</evidence>
<protein>
    <submittedName>
        <fullName evidence="2">Uncharacterized protein LOC111465616</fullName>
    </submittedName>
</protein>